<feature type="transmembrane region" description="Helical" evidence="1">
    <location>
        <begin position="47"/>
        <end position="75"/>
    </location>
</feature>
<protein>
    <submittedName>
        <fullName evidence="2">Na+/H+ antiporter subunit</fullName>
    </submittedName>
</protein>
<sequence length="100" mass="9887" precursor="true">MHVGALCCVAVGTGVIVVTAMLALVTRGRFFVRLHLVTPVTSLAGPLIGLGLVLENGLGFTAAQIAVIVLALAVASPAMQAATARLGAIEAGSAAPEPAE</sequence>
<dbReference type="RefSeq" id="WP_013427612.1">
    <property type="nucleotide sequence ID" value="NC_014666.1"/>
</dbReference>
<dbReference type="Proteomes" id="UP000002484">
    <property type="component" value="Chromosome"/>
</dbReference>
<keyword evidence="1" id="KW-1133">Transmembrane helix</keyword>
<dbReference type="InterPro" id="IPR005133">
    <property type="entry name" value="PhaG_MnhG_YufB"/>
</dbReference>
<accession>E3J8G6</accession>
<evidence type="ECO:0000256" key="1">
    <source>
        <dbReference type="SAM" id="Phobius"/>
    </source>
</evidence>
<gene>
    <name evidence="2" type="ordered locus">FraEuI1c_6524</name>
</gene>
<evidence type="ECO:0000313" key="2">
    <source>
        <dbReference type="EMBL" id="ADP84500.1"/>
    </source>
</evidence>
<dbReference type="STRING" id="298654.FraEuI1c_6524"/>
<organism evidence="2 3">
    <name type="scientific">Pseudofrankia inefficax (strain DSM 45817 / CECT 9037 / DDB 130130 / EuI1c)</name>
    <name type="common">Frankia inefficax</name>
    <dbReference type="NCBI Taxonomy" id="298654"/>
    <lineage>
        <taxon>Bacteria</taxon>
        <taxon>Bacillati</taxon>
        <taxon>Actinomycetota</taxon>
        <taxon>Actinomycetes</taxon>
        <taxon>Frankiales</taxon>
        <taxon>Frankiaceae</taxon>
        <taxon>Pseudofrankia</taxon>
    </lineage>
</organism>
<dbReference type="KEGG" id="fri:FraEuI1c_6524"/>
<dbReference type="GO" id="GO:0098662">
    <property type="term" value="P:inorganic cation transmembrane transport"/>
    <property type="evidence" value="ECO:0007669"/>
    <property type="project" value="InterPro"/>
</dbReference>
<dbReference type="AlphaFoldDB" id="E3J8G6"/>
<dbReference type="InParanoid" id="E3J8G6"/>
<keyword evidence="3" id="KW-1185">Reference proteome</keyword>
<reference evidence="2 3" key="1">
    <citation type="submission" date="2010-10" db="EMBL/GenBank/DDBJ databases">
        <title>Complete sequence of Frankia sp. EuI1c.</title>
        <authorList>
            <consortium name="US DOE Joint Genome Institute"/>
            <person name="Lucas S."/>
            <person name="Copeland A."/>
            <person name="Lapidus A."/>
            <person name="Cheng J.-F."/>
            <person name="Bruce D."/>
            <person name="Goodwin L."/>
            <person name="Pitluck S."/>
            <person name="Chertkov O."/>
            <person name="Detter J.C."/>
            <person name="Han C."/>
            <person name="Tapia R."/>
            <person name="Land M."/>
            <person name="Hauser L."/>
            <person name="Jeffries C."/>
            <person name="Kyrpides N."/>
            <person name="Ivanova N."/>
            <person name="Mikhailova N."/>
            <person name="Beauchemin N."/>
            <person name="Sen A."/>
            <person name="Sur S.A."/>
            <person name="Gtari M."/>
            <person name="Wall L."/>
            <person name="Tisa L."/>
            <person name="Woyke T."/>
        </authorList>
    </citation>
    <scope>NUCLEOTIDE SEQUENCE [LARGE SCALE GENOMIC DNA]</scope>
    <source>
        <strain evidence="3">DSM 45817 / CECT 9037 / EuI1c</strain>
    </source>
</reference>
<dbReference type="EMBL" id="CP002299">
    <property type="protein sequence ID" value="ADP84500.1"/>
    <property type="molecule type" value="Genomic_DNA"/>
</dbReference>
<proteinExistence type="predicted"/>
<keyword evidence="1" id="KW-0472">Membrane</keyword>
<keyword evidence="1" id="KW-0812">Transmembrane</keyword>
<name>E3J8G6_PSEI1</name>
<dbReference type="HOGENOM" id="CLU_121334_2_2_11"/>
<dbReference type="Pfam" id="PF03334">
    <property type="entry name" value="PhaG_MnhG_YufB"/>
    <property type="match status" value="1"/>
</dbReference>
<dbReference type="GO" id="GO:0015297">
    <property type="term" value="F:antiporter activity"/>
    <property type="evidence" value="ECO:0007669"/>
    <property type="project" value="InterPro"/>
</dbReference>
<evidence type="ECO:0000313" key="3">
    <source>
        <dbReference type="Proteomes" id="UP000002484"/>
    </source>
</evidence>